<dbReference type="PROSITE" id="PS50104">
    <property type="entry name" value="TIR"/>
    <property type="match status" value="1"/>
</dbReference>
<protein>
    <recommendedName>
        <fullName evidence="1">TIR domain-containing protein</fullName>
    </recommendedName>
</protein>
<dbReference type="AlphaFoldDB" id="A0AAD1YS03"/>
<dbReference type="Proteomes" id="UP000834106">
    <property type="component" value="Chromosome 2"/>
</dbReference>
<dbReference type="InterPro" id="IPR000157">
    <property type="entry name" value="TIR_dom"/>
</dbReference>
<organism evidence="2 3">
    <name type="scientific">Fraxinus pennsylvanica</name>
    <dbReference type="NCBI Taxonomy" id="56036"/>
    <lineage>
        <taxon>Eukaryota</taxon>
        <taxon>Viridiplantae</taxon>
        <taxon>Streptophyta</taxon>
        <taxon>Embryophyta</taxon>
        <taxon>Tracheophyta</taxon>
        <taxon>Spermatophyta</taxon>
        <taxon>Magnoliopsida</taxon>
        <taxon>eudicotyledons</taxon>
        <taxon>Gunneridae</taxon>
        <taxon>Pentapetalae</taxon>
        <taxon>asterids</taxon>
        <taxon>lamiids</taxon>
        <taxon>Lamiales</taxon>
        <taxon>Oleaceae</taxon>
        <taxon>Oleeae</taxon>
        <taxon>Fraxinus</taxon>
    </lineage>
</organism>
<evidence type="ECO:0000313" key="2">
    <source>
        <dbReference type="EMBL" id="CAI9756496.1"/>
    </source>
</evidence>
<reference evidence="2" key="1">
    <citation type="submission" date="2023-05" db="EMBL/GenBank/DDBJ databases">
        <authorList>
            <person name="Huff M."/>
        </authorList>
    </citation>
    <scope>NUCLEOTIDE SEQUENCE</scope>
</reference>
<feature type="domain" description="TIR" evidence="1">
    <location>
        <begin position="2"/>
        <end position="126"/>
    </location>
</feature>
<dbReference type="Gene3D" id="3.40.50.10140">
    <property type="entry name" value="Toll/interleukin-1 receptor homology (TIR) domain"/>
    <property type="match status" value="1"/>
</dbReference>
<dbReference type="SMART" id="SM00255">
    <property type="entry name" value="TIR"/>
    <property type="match status" value="1"/>
</dbReference>
<evidence type="ECO:0000259" key="1">
    <source>
        <dbReference type="PROSITE" id="PS50104"/>
    </source>
</evidence>
<accession>A0AAD1YS03</accession>
<keyword evidence="3" id="KW-1185">Reference proteome</keyword>
<dbReference type="GO" id="GO:0007165">
    <property type="term" value="P:signal transduction"/>
    <property type="evidence" value="ECO:0007669"/>
    <property type="project" value="InterPro"/>
</dbReference>
<proteinExistence type="predicted"/>
<dbReference type="EMBL" id="OU503037">
    <property type="protein sequence ID" value="CAI9756496.1"/>
    <property type="molecule type" value="Genomic_DNA"/>
</dbReference>
<name>A0AAD1YS03_9LAMI</name>
<evidence type="ECO:0000313" key="3">
    <source>
        <dbReference type="Proteomes" id="UP000834106"/>
    </source>
</evidence>
<sequence length="145" mass="16522">MRPYDVFISHRRIDTKRSVAGLLYNHLSRQLHLRPFLDSMNMKPGDKIFEKIDMAISQCKIGIAVFSPRYCDSYFCLHELALMMEGQKKVIPIFCDVKPSELRVKVDGTRPIKDLDRFQMALDEAKYTVGLTFDTLTGGGASTSN</sequence>
<dbReference type="SUPFAM" id="SSF52200">
    <property type="entry name" value="Toll/Interleukin receptor TIR domain"/>
    <property type="match status" value="1"/>
</dbReference>
<gene>
    <name evidence="2" type="ORF">FPE_LOCUS3926</name>
</gene>
<dbReference type="PANTHER" id="PTHR31008:SF42">
    <property type="entry name" value="TMV RESISTANCE PROTEIN N-LIKE"/>
    <property type="match status" value="1"/>
</dbReference>
<dbReference type="PANTHER" id="PTHR31008">
    <property type="entry name" value="COP1-INTERACTING PROTEIN-RELATED"/>
    <property type="match status" value="1"/>
</dbReference>
<dbReference type="InterPro" id="IPR035897">
    <property type="entry name" value="Toll_tir_struct_dom_sf"/>
</dbReference>
<dbReference type="Pfam" id="PF01582">
    <property type="entry name" value="TIR"/>
    <property type="match status" value="1"/>
</dbReference>